<dbReference type="Gene3D" id="2.10.25.10">
    <property type="entry name" value="Laminin"/>
    <property type="match status" value="1"/>
</dbReference>
<evidence type="ECO:0000313" key="10">
    <source>
        <dbReference type="RefSeq" id="XP_017890188.1"/>
    </source>
</evidence>
<proteinExistence type="inferred from homology"/>
<dbReference type="SUPFAM" id="SSF57567">
    <property type="entry name" value="Serine protease inhibitors"/>
    <property type="match status" value="1"/>
</dbReference>
<dbReference type="RefSeq" id="XP_017890188.1">
    <property type="nucleotide sequence ID" value="XM_018034699.2"/>
</dbReference>
<dbReference type="GO" id="GO:0004867">
    <property type="term" value="F:serine-type endopeptidase inhibitor activity"/>
    <property type="evidence" value="ECO:0007669"/>
    <property type="project" value="UniProtKB-KW"/>
</dbReference>
<dbReference type="InterPro" id="IPR051368">
    <property type="entry name" value="SerProtInhib-TIL_Domain"/>
</dbReference>
<keyword evidence="5" id="KW-0722">Serine protease inhibitor</keyword>
<evidence type="ECO:0000256" key="4">
    <source>
        <dbReference type="ARBA" id="ARBA00022690"/>
    </source>
</evidence>
<dbReference type="Proteomes" id="UP000694925">
    <property type="component" value="Unplaced"/>
</dbReference>
<dbReference type="GO" id="GO:0005576">
    <property type="term" value="C:extracellular region"/>
    <property type="evidence" value="ECO:0007669"/>
    <property type="project" value="UniProtKB-SubCell"/>
</dbReference>
<evidence type="ECO:0000256" key="6">
    <source>
        <dbReference type="ARBA" id="ARBA00023157"/>
    </source>
</evidence>
<evidence type="ECO:0000256" key="1">
    <source>
        <dbReference type="ARBA" id="ARBA00004613"/>
    </source>
</evidence>
<evidence type="ECO:0000256" key="5">
    <source>
        <dbReference type="ARBA" id="ARBA00022900"/>
    </source>
</evidence>
<organism evidence="9 10">
    <name type="scientific">Ceratina calcarata</name>
    <dbReference type="NCBI Taxonomy" id="156304"/>
    <lineage>
        <taxon>Eukaryota</taxon>
        <taxon>Metazoa</taxon>
        <taxon>Ecdysozoa</taxon>
        <taxon>Arthropoda</taxon>
        <taxon>Hexapoda</taxon>
        <taxon>Insecta</taxon>
        <taxon>Pterygota</taxon>
        <taxon>Neoptera</taxon>
        <taxon>Endopterygota</taxon>
        <taxon>Hymenoptera</taxon>
        <taxon>Apocrita</taxon>
        <taxon>Aculeata</taxon>
        <taxon>Apoidea</taxon>
        <taxon>Anthophila</taxon>
        <taxon>Apidae</taxon>
        <taxon>Ceratina</taxon>
        <taxon>Zadontomerus</taxon>
    </lineage>
</organism>
<dbReference type="InterPro" id="IPR002919">
    <property type="entry name" value="TIL_dom"/>
</dbReference>
<dbReference type="CDD" id="cd19941">
    <property type="entry name" value="TIL"/>
    <property type="match status" value="1"/>
</dbReference>
<dbReference type="PANTHER" id="PTHR23259">
    <property type="entry name" value="RIDDLE"/>
    <property type="match status" value="1"/>
</dbReference>
<dbReference type="GeneID" id="108631029"/>
<dbReference type="AlphaFoldDB" id="A0AAJ7NDQ8"/>
<keyword evidence="6" id="KW-1015">Disulfide bond</keyword>
<keyword evidence="7" id="KW-0732">Signal</keyword>
<evidence type="ECO:0000313" key="9">
    <source>
        <dbReference type="Proteomes" id="UP000694925"/>
    </source>
</evidence>
<evidence type="ECO:0000259" key="8">
    <source>
        <dbReference type="Pfam" id="PF01826"/>
    </source>
</evidence>
<gene>
    <name evidence="10" type="primary">LOC108631029</name>
</gene>
<reference evidence="10" key="1">
    <citation type="submission" date="2025-08" db="UniProtKB">
        <authorList>
            <consortium name="RefSeq"/>
        </authorList>
    </citation>
    <scope>IDENTIFICATION</scope>
    <source>
        <tissue evidence="10">Whole body</tissue>
    </source>
</reference>
<feature type="chain" id="PRO_5042496529" evidence="7">
    <location>
        <begin position="23"/>
        <end position="81"/>
    </location>
</feature>
<evidence type="ECO:0000256" key="7">
    <source>
        <dbReference type="SAM" id="SignalP"/>
    </source>
</evidence>
<dbReference type="InterPro" id="IPR036084">
    <property type="entry name" value="Ser_inhib-like_sf"/>
</dbReference>
<feature type="domain" description="TIL" evidence="8">
    <location>
        <begin position="27"/>
        <end position="81"/>
    </location>
</feature>
<comment type="subcellular location">
    <subcellularLocation>
        <location evidence="1">Secreted</location>
    </subcellularLocation>
</comment>
<accession>A0AAJ7NDQ8</accession>
<keyword evidence="9" id="KW-1185">Reference proteome</keyword>
<dbReference type="Pfam" id="PF01826">
    <property type="entry name" value="TIL"/>
    <property type="match status" value="1"/>
</dbReference>
<sequence length="81" mass="8972">MSRYIAFLVLLAVVYLLGSIDCHQINCPPNEVFKSCGTACEPTCNVPQPEICIQMCIVNVCQCIEGYVRNSAKQCIKPNEC</sequence>
<evidence type="ECO:0000256" key="3">
    <source>
        <dbReference type="ARBA" id="ARBA00022525"/>
    </source>
</evidence>
<dbReference type="PANTHER" id="PTHR23259:SF70">
    <property type="entry name" value="ACCESSORY GLAND PROTEIN ACP62F-RELATED"/>
    <property type="match status" value="1"/>
</dbReference>
<keyword evidence="4" id="KW-0646">Protease inhibitor</keyword>
<comment type="similarity">
    <text evidence="2">Belongs to the serine protease inhibitor-like (TIL domain-containing) family.</text>
</comment>
<keyword evidence="3" id="KW-0964">Secreted</keyword>
<name>A0AAJ7NDQ8_9HYME</name>
<evidence type="ECO:0000256" key="2">
    <source>
        <dbReference type="ARBA" id="ARBA00007611"/>
    </source>
</evidence>
<dbReference type="KEGG" id="ccal:108631029"/>
<feature type="signal peptide" evidence="7">
    <location>
        <begin position="1"/>
        <end position="22"/>
    </location>
</feature>
<protein>
    <submittedName>
        <fullName evidence="10">Chymotrypsin inhibitor-like</fullName>
    </submittedName>
</protein>